<dbReference type="Proteomes" id="UP000246114">
    <property type="component" value="Unassembled WGS sequence"/>
</dbReference>
<dbReference type="NCBIfam" id="TIGR01603">
    <property type="entry name" value="maj_tail_phi13"/>
    <property type="match status" value="1"/>
</dbReference>
<sequence length="194" mass="21213">MANTSFNIVDGVGKIYYALLDPKTEEYQAVKLFSDMVIEFGMTPAQESKPVHGSNREITQLKGLLTGAVTMTIQSIASDVKAECFGLEVANEGGTIDKGATPPYIALMVEKSLDHGEMEYLTLYRGQLTNIGDKAKTKENSTPEAQPIEISGNYSQLSDGLFKWAVRSTDTGFNSETFATNWGKKVIKPTKKSQ</sequence>
<reference evidence="1 2" key="1">
    <citation type="submission" date="2018-03" db="EMBL/GenBank/DDBJ databases">
        <title>The uncultured portion of the human microbiome is neutrally assembled.</title>
        <authorList>
            <person name="Jeraldo P."/>
            <person name="Boardman L."/>
            <person name="White B.A."/>
            <person name="Nelson H."/>
            <person name="Goldenfeld N."/>
            <person name="Chia N."/>
        </authorList>
    </citation>
    <scope>NUCLEOTIDE SEQUENCE [LARGE SCALE GENOMIC DNA]</scope>
    <source>
        <strain evidence="1">CIM:MAG 903</strain>
    </source>
</reference>
<dbReference type="InterPro" id="IPR006490">
    <property type="entry name" value="Maj_tail_phi13"/>
</dbReference>
<comment type="caution">
    <text evidence="1">The sequence shown here is derived from an EMBL/GenBank/DDBJ whole genome shotgun (WGS) entry which is preliminary data.</text>
</comment>
<name>A0A316MA84_9CLOT</name>
<organism evidence="1 2">
    <name type="scientific">Clostridium cadaveris</name>
    <dbReference type="NCBI Taxonomy" id="1529"/>
    <lineage>
        <taxon>Bacteria</taxon>
        <taxon>Bacillati</taxon>
        <taxon>Bacillota</taxon>
        <taxon>Clostridia</taxon>
        <taxon>Eubacteriales</taxon>
        <taxon>Clostridiaceae</taxon>
        <taxon>Clostridium</taxon>
    </lineage>
</organism>
<evidence type="ECO:0000313" key="1">
    <source>
        <dbReference type="EMBL" id="PWL55387.1"/>
    </source>
</evidence>
<gene>
    <name evidence="1" type="ORF">DBY38_02095</name>
</gene>
<proteinExistence type="predicted"/>
<dbReference type="EMBL" id="QAMZ01000007">
    <property type="protein sequence ID" value="PWL55387.1"/>
    <property type="molecule type" value="Genomic_DNA"/>
</dbReference>
<evidence type="ECO:0008006" key="3">
    <source>
        <dbReference type="Google" id="ProtNLM"/>
    </source>
</evidence>
<protein>
    <recommendedName>
        <fullName evidence="3">Phage tail protein</fullName>
    </recommendedName>
</protein>
<dbReference type="AlphaFoldDB" id="A0A316MA84"/>
<accession>A0A316MA84</accession>
<evidence type="ECO:0000313" key="2">
    <source>
        <dbReference type="Proteomes" id="UP000246114"/>
    </source>
</evidence>